<evidence type="ECO:0000313" key="1">
    <source>
        <dbReference type="EMBL" id="KAI3816814.1"/>
    </source>
</evidence>
<gene>
    <name evidence="1" type="ORF">L1987_16519</name>
</gene>
<comment type="caution">
    <text evidence="1">The sequence shown here is derived from an EMBL/GenBank/DDBJ whole genome shotgun (WGS) entry which is preliminary data.</text>
</comment>
<keyword evidence="2" id="KW-1185">Reference proteome</keyword>
<dbReference type="EMBL" id="CM042022">
    <property type="protein sequence ID" value="KAI3816814.1"/>
    <property type="molecule type" value="Genomic_DNA"/>
</dbReference>
<organism evidence="1 2">
    <name type="scientific">Smallanthus sonchifolius</name>
    <dbReference type="NCBI Taxonomy" id="185202"/>
    <lineage>
        <taxon>Eukaryota</taxon>
        <taxon>Viridiplantae</taxon>
        <taxon>Streptophyta</taxon>
        <taxon>Embryophyta</taxon>
        <taxon>Tracheophyta</taxon>
        <taxon>Spermatophyta</taxon>
        <taxon>Magnoliopsida</taxon>
        <taxon>eudicotyledons</taxon>
        <taxon>Gunneridae</taxon>
        <taxon>Pentapetalae</taxon>
        <taxon>asterids</taxon>
        <taxon>campanulids</taxon>
        <taxon>Asterales</taxon>
        <taxon>Asteraceae</taxon>
        <taxon>Asteroideae</taxon>
        <taxon>Heliantheae alliance</taxon>
        <taxon>Millerieae</taxon>
        <taxon>Smallanthus</taxon>
    </lineage>
</organism>
<proteinExistence type="predicted"/>
<name>A0ACB9J9E6_9ASTR</name>
<reference evidence="1 2" key="2">
    <citation type="journal article" date="2022" name="Mol. Ecol. Resour.">
        <title>The genomes of chicory, endive, great burdock and yacon provide insights into Asteraceae paleo-polyploidization history and plant inulin production.</title>
        <authorList>
            <person name="Fan W."/>
            <person name="Wang S."/>
            <person name="Wang H."/>
            <person name="Wang A."/>
            <person name="Jiang F."/>
            <person name="Liu H."/>
            <person name="Zhao H."/>
            <person name="Xu D."/>
            <person name="Zhang Y."/>
        </authorList>
    </citation>
    <scope>NUCLEOTIDE SEQUENCE [LARGE SCALE GENOMIC DNA]</scope>
    <source>
        <strain evidence="2">cv. Yunnan</strain>
        <tissue evidence="1">Leaves</tissue>
    </source>
</reference>
<evidence type="ECO:0000313" key="2">
    <source>
        <dbReference type="Proteomes" id="UP001056120"/>
    </source>
</evidence>
<protein>
    <submittedName>
        <fullName evidence="1">Uncharacterized protein</fullName>
    </submittedName>
</protein>
<reference evidence="2" key="1">
    <citation type="journal article" date="2022" name="Mol. Ecol. Resour.">
        <title>The genomes of chicory, endive, great burdock and yacon provide insights into Asteraceae palaeo-polyploidization history and plant inulin production.</title>
        <authorList>
            <person name="Fan W."/>
            <person name="Wang S."/>
            <person name="Wang H."/>
            <person name="Wang A."/>
            <person name="Jiang F."/>
            <person name="Liu H."/>
            <person name="Zhao H."/>
            <person name="Xu D."/>
            <person name="Zhang Y."/>
        </authorList>
    </citation>
    <scope>NUCLEOTIDE SEQUENCE [LARGE SCALE GENOMIC DNA]</scope>
    <source>
        <strain evidence="2">cv. Yunnan</strain>
    </source>
</reference>
<accession>A0ACB9J9E6</accession>
<dbReference type="Proteomes" id="UP001056120">
    <property type="component" value="Linkage Group LG05"/>
</dbReference>
<sequence>MDDEATAFQADKPQPVHVLHNGVCILPTEYCEARPDFKKSKPRLIQKAPQLYPDLTQESNSKDVDGVSDQLQSPSIVDGSGPSGSSVPKREQVKRLPTEKDQIDVEGETSPIPGLEFKDIDWSG</sequence>